<dbReference type="PANTHER" id="PTHR43194">
    <property type="entry name" value="HYDROLASE ALPHA/BETA FOLD FAMILY"/>
    <property type="match status" value="1"/>
</dbReference>
<dbReference type="Gene3D" id="3.40.50.1820">
    <property type="entry name" value="alpha/beta hydrolase"/>
    <property type="match status" value="1"/>
</dbReference>
<dbReference type="GO" id="GO:0004601">
    <property type="term" value="F:peroxidase activity"/>
    <property type="evidence" value="ECO:0007669"/>
    <property type="project" value="UniProtKB-KW"/>
</dbReference>
<dbReference type="Proteomes" id="UP000182938">
    <property type="component" value="Chromosome"/>
</dbReference>
<proteinExistence type="predicted"/>
<dbReference type="EMBL" id="CP013290">
    <property type="protein sequence ID" value="APH02406.1"/>
    <property type="molecule type" value="Genomic_DNA"/>
</dbReference>
<dbReference type="KEGG" id="jte:ASJ30_13425"/>
<evidence type="ECO:0000313" key="2">
    <source>
        <dbReference type="EMBL" id="APH02406.1"/>
    </source>
</evidence>
<organism evidence="2 3">
    <name type="scientific">Janibacter indicus</name>
    <dbReference type="NCBI Taxonomy" id="857417"/>
    <lineage>
        <taxon>Bacteria</taxon>
        <taxon>Bacillati</taxon>
        <taxon>Actinomycetota</taxon>
        <taxon>Actinomycetes</taxon>
        <taxon>Micrococcales</taxon>
        <taxon>Intrasporangiaceae</taxon>
        <taxon>Janibacter</taxon>
    </lineage>
</organism>
<keyword evidence="2" id="KW-0575">Peroxidase</keyword>
<feature type="domain" description="AB hydrolase-1" evidence="1">
    <location>
        <begin position="30"/>
        <end position="263"/>
    </location>
</feature>
<gene>
    <name evidence="2" type="ORF">ASJ30_13425</name>
</gene>
<dbReference type="InterPro" id="IPR000073">
    <property type="entry name" value="AB_hydrolase_1"/>
</dbReference>
<dbReference type="InterPro" id="IPR000639">
    <property type="entry name" value="Epox_hydrolase-like"/>
</dbReference>
<dbReference type="InterPro" id="IPR029058">
    <property type="entry name" value="AB_hydrolase_fold"/>
</dbReference>
<dbReference type="AlphaFoldDB" id="A0A1L3MJD3"/>
<dbReference type="Pfam" id="PF00561">
    <property type="entry name" value="Abhydrolase_1"/>
    <property type="match status" value="1"/>
</dbReference>
<name>A0A1L3MJD3_9MICO</name>
<dbReference type="InterPro" id="IPR050228">
    <property type="entry name" value="Carboxylesterase_BioH"/>
</dbReference>
<keyword evidence="3" id="KW-1185">Reference proteome</keyword>
<evidence type="ECO:0000313" key="3">
    <source>
        <dbReference type="Proteomes" id="UP000182938"/>
    </source>
</evidence>
<sequence>MSDIVPTGRRIEGAAGVQIVLDEWGRPEDPLVLFLHGGGQTRHSWKRAGSQLAGAGMRSVTVDLRGHGDSDWSPDGDYSLHSIRDDIVAVLSALGGKATLVGASLGGLTALLVADTRPDLVTRLVLVDVVTRIEQSGSERIRDFMQSAPEGFASLDEAADRIAVYLPHRTRPRSTQGLRKNLRQHEDGRWHWHWDPAMFRTPPDLNPLGMAAELDAAARRLRVPTLLLQGALSDVVSDEGVDHFRGLVPHLKVVRLDGAAHTAAADDNDAFARAVQDFVLDR</sequence>
<evidence type="ECO:0000259" key="1">
    <source>
        <dbReference type="Pfam" id="PF00561"/>
    </source>
</evidence>
<dbReference type="PANTHER" id="PTHR43194:SF2">
    <property type="entry name" value="PEROXISOMAL MEMBRANE PROTEIN LPX1"/>
    <property type="match status" value="1"/>
</dbReference>
<keyword evidence="2" id="KW-0560">Oxidoreductase</keyword>
<dbReference type="SUPFAM" id="SSF53474">
    <property type="entry name" value="alpha/beta-Hydrolases"/>
    <property type="match status" value="1"/>
</dbReference>
<dbReference type="PRINTS" id="PR00111">
    <property type="entry name" value="ABHYDROLASE"/>
</dbReference>
<dbReference type="PRINTS" id="PR00412">
    <property type="entry name" value="EPOXHYDRLASE"/>
</dbReference>
<accession>A0A1L3MJD3</accession>
<protein>
    <submittedName>
        <fullName evidence="2">Peroxidase</fullName>
    </submittedName>
</protein>
<dbReference type="RefSeq" id="WP_072625551.1">
    <property type="nucleotide sequence ID" value="NZ_CP013290.1"/>
</dbReference>
<reference evidence="2 3" key="1">
    <citation type="submission" date="2015-11" db="EMBL/GenBank/DDBJ databases">
        <authorList>
            <person name="Zhang Y."/>
            <person name="Guo Z."/>
        </authorList>
    </citation>
    <scope>NUCLEOTIDE SEQUENCE [LARGE SCALE GENOMIC DNA]</scope>
    <source>
        <strain evidence="2 3">YFY001</strain>
    </source>
</reference>